<feature type="compositionally biased region" description="Low complexity" evidence="1">
    <location>
        <begin position="1"/>
        <end position="23"/>
    </location>
</feature>
<sequence>MVAVAHANVRDAAAPAPVADTNAGETEEGIPVTDALTREKCGTCHAPDAKGNLSRISWVRTTPEGWAQAIKRMVRLNGLQVTPDESRAIVRYLADFHGLAPEEARPVMYLPEHRIVDEAAIPNDTVRQACAACHSFAQPLSWRRSKTEWKLLQDMHVAMYSQAEAQYRRVPDPAPGAPPPAPGTPPVMNGQVALDYMQKTAPLHTLEWGSWRPRIRAPYLAGTWLVSTHLPGRGDYVGELTIRPGKAAGEFVTATALRSLATGQALTRQGTGLVYGGYAWRGRSAGPTAPAAVDDPATPTRDTMWFSPDQKSAEGRWFWGEYHEFGFDVKLTRAGTAPAIAAVAPAALRAGTTKARVHIYGANLPADLAPADVSLGDGVSVRAVESVAPGDAVVLADVAADAVSGRRDVGVRGATLPQSLPVYRTIDYLKVVPDTGLARLGGEKHPKGYGQFEAFGYENGPDGKPNTADDVKIGPVDVDWRIDEFMAVQNDDDKAFVGTLGPGALFTPAADGPNPARRFGRNNYGDVWVVATAKTEKDRFGQPLTARAYLVVAVPAYQRWDQPEVAQ</sequence>
<comment type="caution">
    <text evidence="6">The sequence shown here is derived from an EMBL/GenBank/DDBJ whole genome shotgun (WGS) entry which is preliminary data.</text>
</comment>
<evidence type="ECO:0000259" key="3">
    <source>
        <dbReference type="Pfam" id="PF09099"/>
    </source>
</evidence>
<dbReference type="AlphaFoldDB" id="A0A2A4I9Y6"/>
<gene>
    <name evidence="6" type="primary">peaA</name>
    <name evidence="6" type="ORF">COA07_09110</name>
</gene>
<feature type="compositionally biased region" description="Low complexity" evidence="1">
    <location>
        <begin position="287"/>
        <end position="303"/>
    </location>
</feature>
<dbReference type="Pfam" id="PF14930">
    <property type="entry name" value="Qn_am_d_aII"/>
    <property type="match status" value="1"/>
</dbReference>
<keyword evidence="7" id="KW-1185">Reference proteome</keyword>
<proteinExistence type="predicted"/>
<dbReference type="Proteomes" id="UP000218323">
    <property type="component" value="Unassembled WGS sequence"/>
</dbReference>
<dbReference type="SUPFAM" id="SSF69298">
    <property type="entry name" value="Quinohemoprotein amine dehydrogenase A chain, domain 3"/>
    <property type="match status" value="1"/>
</dbReference>
<dbReference type="Gene3D" id="2.40.128.120">
    <property type="entry name" value="Quinohemoprotein amine dehydrogenase alpha subunit, domain 2"/>
    <property type="match status" value="1"/>
</dbReference>
<protein>
    <submittedName>
        <fullName evidence="6">Quinohemoprotein amine dehydrogenase subunit alpha</fullName>
    </submittedName>
</protein>
<feature type="domain" description="Quinohemoprotein amine dehydrogenase alpha subunit" evidence="3">
    <location>
        <begin position="338"/>
        <end position="424"/>
    </location>
</feature>
<dbReference type="InterPro" id="IPR036909">
    <property type="entry name" value="Cyt_c-like_dom_sf"/>
</dbReference>
<dbReference type="Pfam" id="PF09100">
    <property type="entry name" value="Qn_am_d_aIV"/>
    <property type="match status" value="1"/>
</dbReference>
<feature type="domain" description="Quinohemoprotein amine dehydrogenase alpha subunit haem binding" evidence="2">
    <location>
        <begin position="34"/>
        <end position="166"/>
    </location>
</feature>
<dbReference type="InterPro" id="IPR015184">
    <property type="entry name" value="QH-AmDH_asu_dom_IV"/>
</dbReference>
<dbReference type="InterPro" id="IPR015182">
    <property type="entry name" value="QH-AmDH_asu_heme-bd_dom"/>
</dbReference>
<evidence type="ECO:0000259" key="4">
    <source>
        <dbReference type="Pfam" id="PF09100"/>
    </source>
</evidence>
<dbReference type="InterPro" id="IPR013783">
    <property type="entry name" value="Ig-like_fold"/>
</dbReference>
<dbReference type="Pfam" id="PF09099">
    <property type="entry name" value="Qn_am_d_aIII"/>
    <property type="match status" value="1"/>
</dbReference>
<dbReference type="InterPro" id="IPR009111">
    <property type="entry name" value="QH-AmDH_asu_dom2"/>
</dbReference>
<name>A0A2A4I9Y6_9SPHN</name>
<dbReference type="EMBL" id="NWVC01000003">
    <property type="protein sequence ID" value="PCG14814.1"/>
    <property type="molecule type" value="Genomic_DNA"/>
</dbReference>
<feature type="region of interest" description="Disordered" evidence="1">
    <location>
        <begin position="287"/>
        <end position="306"/>
    </location>
</feature>
<organism evidence="6 7">
    <name type="scientific">Sphingomonas adhaesiva</name>
    <dbReference type="NCBI Taxonomy" id="28212"/>
    <lineage>
        <taxon>Bacteria</taxon>
        <taxon>Pseudomonadati</taxon>
        <taxon>Pseudomonadota</taxon>
        <taxon>Alphaproteobacteria</taxon>
        <taxon>Sphingomonadales</taxon>
        <taxon>Sphingomonadaceae</taxon>
        <taxon>Sphingomonas</taxon>
    </lineage>
</organism>
<dbReference type="Gene3D" id="2.60.40.10">
    <property type="entry name" value="Immunoglobulins"/>
    <property type="match status" value="2"/>
</dbReference>
<evidence type="ECO:0000259" key="2">
    <source>
        <dbReference type="Pfam" id="PF09098"/>
    </source>
</evidence>
<reference evidence="6 7" key="1">
    <citation type="submission" date="2017-09" db="EMBL/GenBank/DDBJ databases">
        <title>Sphingomonas adhaesiva DSM 7418, whole genome shotgun sequence.</title>
        <authorList>
            <person name="Feng G."/>
            <person name="Zhu H."/>
        </authorList>
    </citation>
    <scope>NUCLEOTIDE SEQUENCE [LARGE SCALE GENOMIC DNA]</scope>
    <source>
        <strain evidence="6 7">DSM 7418</strain>
    </source>
</reference>
<dbReference type="InterPro" id="IPR015183">
    <property type="entry name" value="QH-AmDH_asu_dom_III"/>
</dbReference>
<feature type="region of interest" description="Disordered" evidence="1">
    <location>
        <begin position="1"/>
        <end position="26"/>
    </location>
</feature>
<feature type="domain" description="Quinohemoprotein amine dehydrogenase alpha subunit" evidence="5">
    <location>
        <begin position="219"/>
        <end position="334"/>
    </location>
</feature>
<evidence type="ECO:0000313" key="7">
    <source>
        <dbReference type="Proteomes" id="UP000218323"/>
    </source>
</evidence>
<dbReference type="Pfam" id="PF09098">
    <property type="entry name" value="Dehyd-heme_bind"/>
    <property type="match status" value="1"/>
</dbReference>
<evidence type="ECO:0000313" key="6">
    <source>
        <dbReference type="EMBL" id="PCG14814.1"/>
    </source>
</evidence>
<accession>A0A2A4I9Y6</accession>
<evidence type="ECO:0000256" key="1">
    <source>
        <dbReference type="SAM" id="MobiDB-lite"/>
    </source>
</evidence>
<evidence type="ECO:0000259" key="5">
    <source>
        <dbReference type="Pfam" id="PF14930"/>
    </source>
</evidence>
<dbReference type="GO" id="GO:0020037">
    <property type="term" value="F:heme binding"/>
    <property type="evidence" value="ECO:0007669"/>
    <property type="project" value="InterPro"/>
</dbReference>
<dbReference type="SUPFAM" id="SSF46626">
    <property type="entry name" value="Cytochrome c"/>
    <property type="match status" value="2"/>
</dbReference>
<dbReference type="InterPro" id="IPR036718">
    <property type="entry name" value="H-AmDH_asu_dom2_sf"/>
</dbReference>
<feature type="domain" description="Quinohemoprotein amine dehydrogenase alpha subunit" evidence="4">
    <location>
        <begin position="429"/>
        <end position="565"/>
    </location>
</feature>
<dbReference type="Gene3D" id="1.10.760.10">
    <property type="entry name" value="Cytochrome c-like domain"/>
    <property type="match status" value="1"/>
</dbReference>
<dbReference type="NCBIfam" id="TIGR03908">
    <property type="entry name" value="QH_alpha"/>
    <property type="match status" value="1"/>
</dbReference>
<dbReference type="InterPro" id="IPR023887">
    <property type="entry name" value="QH-AmDH_asu"/>
</dbReference>
<dbReference type="GO" id="GO:0009055">
    <property type="term" value="F:electron transfer activity"/>
    <property type="evidence" value="ECO:0007669"/>
    <property type="project" value="InterPro"/>
</dbReference>
<dbReference type="SUPFAM" id="SSF81296">
    <property type="entry name" value="E set domains"/>
    <property type="match status" value="2"/>
</dbReference>
<dbReference type="InterPro" id="IPR014756">
    <property type="entry name" value="Ig_E-set"/>
</dbReference>